<keyword evidence="1" id="KW-0732">Signal</keyword>
<dbReference type="EMBL" id="FUZA01000001">
    <property type="protein sequence ID" value="SKB47177.1"/>
    <property type="molecule type" value="Genomic_DNA"/>
</dbReference>
<accession>A0A1T5BJC9</accession>
<dbReference type="RefSeq" id="WP_082212973.1">
    <property type="nucleotide sequence ID" value="NZ_FUZA01000001.1"/>
</dbReference>
<evidence type="ECO:0000256" key="1">
    <source>
        <dbReference type="SAM" id="SignalP"/>
    </source>
</evidence>
<name>A0A1T5BJC9_9BACT</name>
<dbReference type="AlphaFoldDB" id="A0A1T5BJC9"/>
<evidence type="ECO:0000313" key="3">
    <source>
        <dbReference type="Proteomes" id="UP000190897"/>
    </source>
</evidence>
<evidence type="ECO:0000313" key="2">
    <source>
        <dbReference type="EMBL" id="SKB47177.1"/>
    </source>
</evidence>
<proteinExistence type="predicted"/>
<feature type="signal peptide" evidence="1">
    <location>
        <begin position="1"/>
        <end position="24"/>
    </location>
</feature>
<protein>
    <submittedName>
        <fullName evidence="2">Uncharacterized protein</fullName>
    </submittedName>
</protein>
<reference evidence="3" key="1">
    <citation type="submission" date="2017-02" db="EMBL/GenBank/DDBJ databases">
        <authorList>
            <person name="Varghese N."/>
            <person name="Submissions S."/>
        </authorList>
    </citation>
    <scope>NUCLEOTIDE SEQUENCE [LARGE SCALE GENOMIC DNA]</scope>
    <source>
        <strain evidence="3">DSM 22270</strain>
    </source>
</reference>
<sequence length="229" mass="24335">MKAFPTISKAFSLSSICLLGIALACTDHEIPEVPNFPESECMLATNAAIPRAYPCEFKIEKLTFYDKNGAVIGDVTPTSSEITLTRSAAKEDTNPTAVAVDQIGLLKYDVKATIKRIATPSFPVVAGYQLRYTQHVSGVLALTTPGESFQVGSSVPLAIPVGGTAEHTFELSYLYQIVDTGSGLKPAAFRGLTAFLIYNDATAEELDGHPSAIGNVAEAYVKIITKSGI</sequence>
<organism evidence="2 3">
    <name type="scientific">Dyadobacter psychrophilus</name>
    <dbReference type="NCBI Taxonomy" id="651661"/>
    <lineage>
        <taxon>Bacteria</taxon>
        <taxon>Pseudomonadati</taxon>
        <taxon>Bacteroidota</taxon>
        <taxon>Cytophagia</taxon>
        <taxon>Cytophagales</taxon>
        <taxon>Spirosomataceae</taxon>
        <taxon>Dyadobacter</taxon>
    </lineage>
</organism>
<dbReference type="OrthoDB" id="939645at2"/>
<feature type="chain" id="PRO_5013046703" evidence="1">
    <location>
        <begin position="25"/>
        <end position="229"/>
    </location>
</feature>
<keyword evidence="3" id="KW-1185">Reference proteome</keyword>
<dbReference type="PROSITE" id="PS51257">
    <property type="entry name" value="PROKAR_LIPOPROTEIN"/>
    <property type="match status" value="1"/>
</dbReference>
<gene>
    <name evidence="2" type="ORF">SAMN05660293_00384</name>
</gene>
<dbReference type="Proteomes" id="UP000190897">
    <property type="component" value="Unassembled WGS sequence"/>
</dbReference>